<evidence type="ECO:0000259" key="14">
    <source>
        <dbReference type="Pfam" id="PF14681"/>
    </source>
</evidence>
<dbReference type="PANTHER" id="PTHR32315:SF4">
    <property type="entry name" value="URACIL PHOSPHORIBOSYLTRANSFERASE, CHLOROPLASTIC"/>
    <property type="match status" value="1"/>
</dbReference>
<dbReference type="GO" id="GO:0006223">
    <property type="term" value="P:uracil salvage"/>
    <property type="evidence" value="ECO:0007669"/>
    <property type="project" value="InterPro"/>
</dbReference>
<accession>A0A1D9G0F9</accession>
<gene>
    <name evidence="15" type="primary">upp</name>
    <name evidence="15" type="ORF">BJP36_15625</name>
</gene>
<feature type="domain" description="Phosphoribosyltransferase" evidence="14">
    <location>
        <begin position="9"/>
        <end position="216"/>
    </location>
</feature>
<keyword evidence="6 15" id="KW-0328">Glycosyltransferase</keyword>
<evidence type="ECO:0000256" key="1">
    <source>
        <dbReference type="ARBA" id="ARBA00001946"/>
    </source>
</evidence>
<evidence type="ECO:0000256" key="9">
    <source>
        <dbReference type="ARBA" id="ARBA00023134"/>
    </source>
</evidence>
<evidence type="ECO:0000256" key="6">
    <source>
        <dbReference type="ARBA" id="ARBA00022676"/>
    </source>
</evidence>
<dbReference type="GO" id="GO:0004845">
    <property type="term" value="F:uracil phosphoribosyltransferase activity"/>
    <property type="evidence" value="ECO:0007669"/>
    <property type="project" value="UniProtKB-UniRule"/>
</dbReference>
<evidence type="ECO:0000256" key="2">
    <source>
        <dbReference type="ARBA" id="ARBA00005180"/>
    </source>
</evidence>
<dbReference type="GO" id="GO:0044206">
    <property type="term" value="P:UMP salvage"/>
    <property type="evidence" value="ECO:0007669"/>
    <property type="project" value="UniProtKB-UniPathway"/>
</dbReference>
<keyword evidence="7 15" id="KW-0808">Transferase</keyword>
<evidence type="ECO:0000256" key="7">
    <source>
        <dbReference type="ARBA" id="ARBA00022679"/>
    </source>
</evidence>
<dbReference type="Gene3D" id="3.40.50.2020">
    <property type="match status" value="1"/>
</dbReference>
<evidence type="ECO:0000256" key="12">
    <source>
        <dbReference type="ARBA" id="ARBA00072146"/>
    </source>
</evidence>
<dbReference type="Proteomes" id="UP000176944">
    <property type="component" value="Chromosome"/>
</dbReference>
<dbReference type="UniPathway" id="UPA00574">
    <property type="reaction ID" value="UER00636"/>
</dbReference>
<evidence type="ECO:0000256" key="5">
    <source>
        <dbReference type="ARBA" id="ARBA00022533"/>
    </source>
</evidence>
<reference evidence="16" key="1">
    <citation type="submission" date="2016-10" db="EMBL/GenBank/DDBJ databases">
        <title>Comparative genomics uncovers the prolific and rare metabolic potential of the cyanobacterial genus Moorea.</title>
        <authorList>
            <person name="Leao T."/>
            <person name="Castelao G."/>
            <person name="Korobeynikov A."/>
            <person name="Monroe E.A."/>
            <person name="Podell S."/>
            <person name="Glukhov E."/>
            <person name="Allen E."/>
            <person name="Gerwick W.H."/>
            <person name="Gerwick L."/>
        </authorList>
    </citation>
    <scope>NUCLEOTIDE SEQUENCE [LARGE SCALE GENOMIC DNA]</scope>
    <source>
        <strain evidence="16">JHB</strain>
    </source>
</reference>
<dbReference type="GO" id="GO:0005525">
    <property type="term" value="F:GTP binding"/>
    <property type="evidence" value="ECO:0007669"/>
    <property type="project" value="UniProtKB-KW"/>
</dbReference>
<dbReference type="InterPro" id="IPR050054">
    <property type="entry name" value="UPRTase/APRTase"/>
</dbReference>
<evidence type="ECO:0000313" key="15">
    <source>
        <dbReference type="EMBL" id="AOY81117.1"/>
    </source>
</evidence>
<dbReference type="NCBIfam" id="NF001097">
    <property type="entry name" value="PRK00129.1"/>
    <property type="match status" value="1"/>
</dbReference>
<comment type="function">
    <text evidence="11">Catalyzes the conversion of uracil and 5-phospho-alpha-D-ribose 1-diphosphate (PRPP) to UMP and diphosphate.</text>
</comment>
<evidence type="ECO:0000313" key="16">
    <source>
        <dbReference type="Proteomes" id="UP000176944"/>
    </source>
</evidence>
<dbReference type="InterPro" id="IPR005765">
    <property type="entry name" value="UPRT"/>
</dbReference>
<protein>
    <recommendedName>
        <fullName evidence="12 13">Uracil phosphoribosyltransferase</fullName>
        <ecNumber evidence="4 13">2.4.2.9</ecNumber>
    </recommendedName>
</protein>
<keyword evidence="8" id="KW-0547">Nucleotide-binding</keyword>
<dbReference type="InterPro" id="IPR029057">
    <property type="entry name" value="PRTase-like"/>
</dbReference>
<dbReference type="AlphaFoldDB" id="A0A1D9G0F9"/>
<comment type="similarity">
    <text evidence="3">Belongs to the UPRTase family.</text>
</comment>
<dbReference type="FunFam" id="3.40.50.2020:FF:000003">
    <property type="entry name" value="Uracil phosphoribosyltransferase"/>
    <property type="match status" value="1"/>
</dbReference>
<evidence type="ECO:0000256" key="8">
    <source>
        <dbReference type="ARBA" id="ARBA00022741"/>
    </source>
</evidence>
<evidence type="ECO:0000256" key="11">
    <source>
        <dbReference type="ARBA" id="ARBA00056901"/>
    </source>
</evidence>
<dbReference type="SUPFAM" id="SSF53271">
    <property type="entry name" value="PRTase-like"/>
    <property type="match status" value="1"/>
</dbReference>
<dbReference type="Pfam" id="PF14681">
    <property type="entry name" value="UPRTase"/>
    <property type="match status" value="1"/>
</dbReference>
<dbReference type="InterPro" id="IPR000836">
    <property type="entry name" value="PRTase_dom"/>
</dbReference>
<evidence type="ECO:0000256" key="13">
    <source>
        <dbReference type="NCBIfam" id="TIGR01091"/>
    </source>
</evidence>
<dbReference type="PANTHER" id="PTHR32315">
    <property type="entry name" value="ADENINE PHOSPHORIBOSYLTRANSFERASE"/>
    <property type="match status" value="1"/>
</dbReference>
<comment type="catalytic activity">
    <reaction evidence="10">
        <text>UMP + diphosphate = 5-phospho-alpha-D-ribose 1-diphosphate + uracil</text>
        <dbReference type="Rhea" id="RHEA:13017"/>
        <dbReference type="ChEBI" id="CHEBI:17568"/>
        <dbReference type="ChEBI" id="CHEBI:33019"/>
        <dbReference type="ChEBI" id="CHEBI:57865"/>
        <dbReference type="ChEBI" id="CHEBI:58017"/>
        <dbReference type="EC" id="2.4.2.9"/>
    </reaction>
</comment>
<evidence type="ECO:0000256" key="4">
    <source>
        <dbReference type="ARBA" id="ARBA00011894"/>
    </source>
</evidence>
<dbReference type="EMBL" id="CP017708">
    <property type="protein sequence ID" value="AOY81117.1"/>
    <property type="molecule type" value="Genomic_DNA"/>
</dbReference>
<dbReference type="EC" id="2.4.2.9" evidence="4 13"/>
<evidence type="ECO:0000256" key="3">
    <source>
        <dbReference type="ARBA" id="ARBA00009516"/>
    </source>
</evidence>
<proteinExistence type="inferred from homology"/>
<dbReference type="CDD" id="cd06223">
    <property type="entry name" value="PRTases_typeI"/>
    <property type="match status" value="1"/>
</dbReference>
<keyword evidence="5" id="KW-0021">Allosteric enzyme</keyword>
<dbReference type="NCBIfam" id="TIGR01091">
    <property type="entry name" value="upp"/>
    <property type="match status" value="1"/>
</dbReference>
<sequence length="216" mass="23515">MTLQLRVYVPPHPLVKHWLGVARDASTPPPLFKSAMTELGRWLTYEAMRDWLPNEELTVQTPLAPCKVTMVNPEVPIVVVPILRAGLALLDGAQTLLPLASVYHLGLVRNEETLQASFYLNTLPNQFDPNTRVLVLDPMLATGGTMMLAMSELKKRGATPDLTRIISVVAAPPALQKLGADYPSLTIYTGMIDEEVNAKGYIVPGLGDAGDRAFGT</sequence>
<name>A0A1D9G0F9_MOOP1</name>
<comment type="cofactor">
    <cofactor evidence="1">
        <name>Mg(2+)</name>
        <dbReference type="ChEBI" id="CHEBI:18420"/>
    </cofactor>
</comment>
<keyword evidence="9" id="KW-0342">GTP-binding</keyword>
<comment type="pathway">
    <text evidence="2">Pyrimidine metabolism; UMP biosynthesis via salvage pathway; UMP from uracil: step 1/1.</text>
</comment>
<evidence type="ECO:0000256" key="10">
    <source>
        <dbReference type="ARBA" id="ARBA00052919"/>
    </source>
</evidence>
<organism evidence="15 16">
    <name type="scientific">Moorena producens (strain JHB)</name>
    <dbReference type="NCBI Taxonomy" id="1454205"/>
    <lineage>
        <taxon>Bacteria</taxon>
        <taxon>Bacillati</taxon>
        <taxon>Cyanobacteriota</taxon>
        <taxon>Cyanophyceae</taxon>
        <taxon>Coleofasciculales</taxon>
        <taxon>Coleofasciculaceae</taxon>
        <taxon>Moorena</taxon>
    </lineage>
</organism>
<dbReference type="GO" id="GO:0005737">
    <property type="term" value="C:cytoplasm"/>
    <property type="evidence" value="ECO:0007669"/>
    <property type="project" value="UniProtKB-ARBA"/>
</dbReference>